<sequence>MNKLFSFAIVVCSAVILNGCQPYTNSFPEYGQSSSTTVYKYTSYPNRSSSSIRTIQPEETWIEAPSTTSYTSPITYYPTTRYNSYTTNSYTTIPVYRPRQNRTRYYGDWYSGPAFTTPPMQPIPYPTEQYYPFKRPSPGIYVPWQQSSWQNSVMPRRSIYYPQQRITVPSSSYYYSTYPSTRISTPVYMGPTWWY</sequence>
<accession>A0A521G2X1</accession>
<keyword evidence="2" id="KW-1185">Reference proteome</keyword>
<evidence type="ECO:0000313" key="1">
    <source>
        <dbReference type="EMBL" id="TAA75360.1"/>
    </source>
</evidence>
<comment type="caution">
    <text evidence="1">The sequence shown here is derived from an EMBL/GenBank/DDBJ whole genome shotgun (WGS) entry which is preliminary data.</text>
</comment>
<evidence type="ECO:0000313" key="2">
    <source>
        <dbReference type="Proteomes" id="UP000316238"/>
    </source>
</evidence>
<name>A0A521G2X1_9BACT</name>
<gene>
    <name evidence="1" type="ORF">CDV28_1077</name>
</gene>
<reference evidence="1" key="1">
    <citation type="submission" date="2017-07" db="EMBL/GenBank/DDBJ databases">
        <title>The cable genome - Insights into the physiology and evolution of filamentous bacteria capable of sulfide oxidation via long distance electron transfer.</title>
        <authorList>
            <person name="Thorup C."/>
            <person name="Bjerg J.T."/>
            <person name="Schreiber L."/>
            <person name="Nielsen L.P."/>
            <person name="Kjeldsen K.U."/>
            <person name="Boesen T."/>
            <person name="Boggild A."/>
            <person name="Meysman F."/>
            <person name="Geelhoed J."/>
            <person name="Schramm A."/>
        </authorList>
    </citation>
    <scope>NUCLEOTIDE SEQUENCE [LARGE SCALE GENOMIC DNA]</scope>
    <source>
        <strain evidence="1">GS</strain>
    </source>
</reference>
<organism evidence="1 2">
    <name type="scientific">Candidatus Electronema aureum</name>
    <dbReference type="NCBI Taxonomy" id="2005002"/>
    <lineage>
        <taxon>Bacteria</taxon>
        <taxon>Pseudomonadati</taxon>
        <taxon>Thermodesulfobacteriota</taxon>
        <taxon>Desulfobulbia</taxon>
        <taxon>Desulfobulbales</taxon>
        <taxon>Desulfobulbaceae</taxon>
        <taxon>Candidatus Electronema</taxon>
    </lineage>
</organism>
<proteinExistence type="predicted"/>
<dbReference type="Proteomes" id="UP000316238">
    <property type="component" value="Unassembled WGS sequence"/>
</dbReference>
<dbReference type="EMBL" id="NQJD01000007">
    <property type="protein sequence ID" value="TAA75360.1"/>
    <property type="molecule type" value="Genomic_DNA"/>
</dbReference>
<dbReference type="AlphaFoldDB" id="A0A521G2X1"/>
<protein>
    <submittedName>
        <fullName evidence="1">Uncharacterized protein</fullName>
    </submittedName>
</protein>